<keyword evidence="9" id="KW-1185">Reference proteome</keyword>
<dbReference type="SMART" id="SM00271">
    <property type="entry name" value="DnaJ"/>
    <property type="match status" value="1"/>
</dbReference>
<dbReference type="Proteomes" id="UP000054266">
    <property type="component" value="Unassembled WGS sequence"/>
</dbReference>
<evidence type="ECO:0000256" key="2">
    <source>
        <dbReference type="ARBA" id="ARBA00004496"/>
    </source>
</evidence>
<comment type="subcellular location">
    <subcellularLocation>
        <location evidence="2">Cytoplasm</location>
    </subcellularLocation>
    <subcellularLocation>
        <location evidence="1">Nucleus</location>
    </subcellularLocation>
</comment>
<organism evidence="8 9">
    <name type="scientific">Phialophora macrospora</name>
    <dbReference type="NCBI Taxonomy" id="1851006"/>
    <lineage>
        <taxon>Eukaryota</taxon>
        <taxon>Fungi</taxon>
        <taxon>Dikarya</taxon>
        <taxon>Ascomycota</taxon>
        <taxon>Pezizomycotina</taxon>
        <taxon>Eurotiomycetes</taxon>
        <taxon>Chaetothyriomycetidae</taxon>
        <taxon>Chaetothyriales</taxon>
        <taxon>Herpotrichiellaceae</taxon>
        <taxon>Phialophora</taxon>
    </lineage>
</organism>
<dbReference type="GO" id="GO:0000390">
    <property type="term" value="P:spliceosomal complex disassembly"/>
    <property type="evidence" value="ECO:0007669"/>
    <property type="project" value="TreeGrafter"/>
</dbReference>
<dbReference type="HOGENOM" id="CLU_045732_3_1_1"/>
<keyword evidence="5" id="KW-0539">Nucleus</keyword>
<dbReference type="InterPro" id="IPR052094">
    <property type="entry name" value="Pre-mRNA-splicing_ERAD"/>
</dbReference>
<evidence type="ECO:0000313" key="9">
    <source>
        <dbReference type="Proteomes" id="UP000054266"/>
    </source>
</evidence>
<evidence type="ECO:0000313" key="8">
    <source>
        <dbReference type="EMBL" id="KIW64323.1"/>
    </source>
</evidence>
<dbReference type="SUPFAM" id="SSF46565">
    <property type="entry name" value="Chaperone J-domain"/>
    <property type="match status" value="1"/>
</dbReference>
<reference evidence="8 9" key="1">
    <citation type="submission" date="2015-01" db="EMBL/GenBank/DDBJ databases">
        <title>The Genome Sequence of Capronia semiimmersa CBS27337.</title>
        <authorList>
            <consortium name="The Broad Institute Genomics Platform"/>
            <person name="Cuomo C."/>
            <person name="de Hoog S."/>
            <person name="Gorbushina A."/>
            <person name="Stielow B."/>
            <person name="Teixiera M."/>
            <person name="Abouelleil A."/>
            <person name="Chapman S.B."/>
            <person name="Priest M."/>
            <person name="Young S.K."/>
            <person name="Wortman J."/>
            <person name="Nusbaum C."/>
            <person name="Birren B."/>
        </authorList>
    </citation>
    <scope>NUCLEOTIDE SEQUENCE [LARGE SCALE GENOMIC DNA]</scope>
    <source>
        <strain evidence="8 9">CBS 27337</strain>
    </source>
</reference>
<dbReference type="PRINTS" id="PR00625">
    <property type="entry name" value="JDOMAIN"/>
</dbReference>
<evidence type="ECO:0000256" key="3">
    <source>
        <dbReference type="ARBA" id="ARBA00022490"/>
    </source>
</evidence>
<evidence type="ECO:0000259" key="7">
    <source>
        <dbReference type="PROSITE" id="PS50076"/>
    </source>
</evidence>
<feature type="domain" description="J" evidence="7">
    <location>
        <begin position="13"/>
        <end position="78"/>
    </location>
</feature>
<feature type="compositionally biased region" description="Basic and acidic residues" evidence="6">
    <location>
        <begin position="73"/>
        <end position="107"/>
    </location>
</feature>
<dbReference type="GO" id="GO:0005737">
    <property type="term" value="C:cytoplasm"/>
    <property type="evidence" value="ECO:0007669"/>
    <property type="project" value="UniProtKB-SubCell"/>
</dbReference>
<dbReference type="Gene3D" id="1.10.287.110">
    <property type="entry name" value="DnaJ domain"/>
    <property type="match status" value="1"/>
</dbReference>
<keyword evidence="4" id="KW-0143">Chaperone</keyword>
<dbReference type="GO" id="GO:0005681">
    <property type="term" value="C:spliceosomal complex"/>
    <property type="evidence" value="ECO:0007669"/>
    <property type="project" value="TreeGrafter"/>
</dbReference>
<dbReference type="STRING" id="5601.A0A0D2F8H9"/>
<accession>A0A0D2F8H9</accession>
<dbReference type="EMBL" id="KN846961">
    <property type="protein sequence ID" value="KIW64323.1"/>
    <property type="molecule type" value="Genomic_DNA"/>
</dbReference>
<gene>
    <name evidence="8" type="ORF">PV04_09266</name>
</gene>
<dbReference type="PANTHER" id="PTHR44313">
    <property type="entry name" value="DNAJ HOMOLOG SUBFAMILY C MEMBER 17"/>
    <property type="match status" value="1"/>
</dbReference>
<name>A0A0D2F8H9_9EURO</name>
<dbReference type="PANTHER" id="PTHR44313:SF1">
    <property type="entry name" value="DNAJ HOMOLOG SUBFAMILY C MEMBER 17"/>
    <property type="match status" value="1"/>
</dbReference>
<dbReference type="InterPro" id="IPR036869">
    <property type="entry name" value="J_dom_sf"/>
</dbReference>
<proteinExistence type="predicted"/>
<dbReference type="AlphaFoldDB" id="A0A0D2F8H9"/>
<dbReference type="Pfam" id="PF00226">
    <property type="entry name" value="DnaJ"/>
    <property type="match status" value="1"/>
</dbReference>
<evidence type="ECO:0000256" key="6">
    <source>
        <dbReference type="SAM" id="MobiDB-lite"/>
    </source>
</evidence>
<sequence length="266" mass="29784">MAPTATTAATDVDYYELLSVLPAASEAEIRRAYRKTSLLYHPDKVKPTPETLDKFQLLQTALNVLTDADEKRKYDQTREARQRRLAETAALDSRRRQMVEDLEKREAASVNSGVKNGVKRTWTDRELEIKRIQEENRKRREDAMAKKVGEAHARAEAAQAKEEAQSSDSIDRSVKVRWVKEGEGLDIDQQALEDNFAVGDVENVVLLKDKKRRIEGRGGRKVLLGTAVIVFKTLAVAKKVVSQGPWENIESVEWAAGNANEGPDGG</sequence>
<keyword evidence="3" id="KW-0963">Cytoplasm</keyword>
<dbReference type="InterPro" id="IPR001623">
    <property type="entry name" value="DnaJ_domain"/>
</dbReference>
<dbReference type="PROSITE" id="PS50076">
    <property type="entry name" value="DNAJ_2"/>
    <property type="match status" value="1"/>
</dbReference>
<evidence type="ECO:0000256" key="5">
    <source>
        <dbReference type="ARBA" id="ARBA00023242"/>
    </source>
</evidence>
<protein>
    <recommendedName>
        <fullName evidence="7">J domain-containing protein</fullName>
    </recommendedName>
</protein>
<dbReference type="CDD" id="cd06257">
    <property type="entry name" value="DnaJ"/>
    <property type="match status" value="1"/>
</dbReference>
<evidence type="ECO:0000256" key="4">
    <source>
        <dbReference type="ARBA" id="ARBA00023186"/>
    </source>
</evidence>
<feature type="region of interest" description="Disordered" evidence="6">
    <location>
        <begin position="73"/>
        <end position="113"/>
    </location>
</feature>
<evidence type="ECO:0000256" key="1">
    <source>
        <dbReference type="ARBA" id="ARBA00004123"/>
    </source>
</evidence>